<dbReference type="AlphaFoldDB" id="X0I2K5"/>
<accession>X0I2K5</accession>
<sequence length="47" mass="5190">MVGNHESVTTIGLPQKSVRIQSSGAARKSEPKNLLEELQKKDIVERS</sequence>
<dbReference type="HOGENOM" id="CLU_3175459_0_0_1"/>
<dbReference type="Proteomes" id="UP000030676">
    <property type="component" value="Unassembled WGS sequence"/>
</dbReference>
<organism evidence="2">
    <name type="scientific">Fusarium oxysporum f. sp. conglutinans race 2 54008</name>
    <dbReference type="NCBI Taxonomy" id="1089457"/>
    <lineage>
        <taxon>Eukaryota</taxon>
        <taxon>Fungi</taxon>
        <taxon>Dikarya</taxon>
        <taxon>Ascomycota</taxon>
        <taxon>Pezizomycotina</taxon>
        <taxon>Sordariomycetes</taxon>
        <taxon>Hypocreomycetidae</taxon>
        <taxon>Hypocreales</taxon>
        <taxon>Nectriaceae</taxon>
        <taxon>Fusarium</taxon>
        <taxon>Fusarium oxysporum species complex</taxon>
    </lineage>
</organism>
<gene>
    <name evidence="2" type="ORF">FOPG_07498</name>
</gene>
<feature type="region of interest" description="Disordered" evidence="1">
    <location>
        <begin position="1"/>
        <end position="34"/>
    </location>
</feature>
<evidence type="ECO:0000313" key="2">
    <source>
        <dbReference type="EMBL" id="EXL78326.1"/>
    </source>
</evidence>
<reference evidence="2" key="1">
    <citation type="submission" date="2011-11" db="EMBL/GenBank/DDBJ databases">
        <title>The Genome Sequence of Fusarium oxysporum PHW808.</title>
        <authorList>
            <consortium name="The Broad Institute Genome Sequencing Platform"/>
            <person name="Ma L.-J."/>
            <person name="Gale L.R."/>
            <person name="Schwartz D.C."/>
            <person name="Zhou S."/>
            <person name="Corby-Kistler H."/>
            <person name="Young S.K."/>
            <person name="Zeng Q."/>
            <person name="Gargeya S."/>
            <person name="Fitzgerald M."/>
            <person name="Haas B."/>
            <person name="Abouelleil A."/>
            <person name="Alvarado L."/>
            <person name="Arachchi H.M."/>
            <person name="Berlin A."/>
            <person name="Brown A."/>
            <person name="Chapman S.B."/>
            <person name="Chen Z."/>
            <person name="Dunbar C."/>
            <person name="Freedman E."/>
            <person name="Gearin G."/>
            <person name="Goldberg J."/>
            <person name="Griggs A."/>
            <person name="Gujja S."/>
            <person name="Heiman D."/>
            <person name="Howarth C."/>
            <person name="Larson L."/>
            <person name="Lui A."/>
            <person name="MacDonald P.J.P."/>
            <person name="Montmayeur A."/>
            <person name="Murphy C."/>
            <person name="Neiman D."/>
            <person name="Pearson M."/>
            <person name="Priest M."/>
            <person name="Roberts A."/>
            <person name="Saif S."/>
            <person name="Shea T."/>
            <person name="Shenoy N."/>
            <person name="Sisk P."/>
            <person name="Stolte C."/>
            <person name="Sykes S."/>
            <person name="Wortman J."/>
            <person name="Nusbaum C."/>
            <person name="Birren B."/>
        </authorList>
    </citation>
    <scope>NUCLEOTIDE SEQUENCE [LARGE SCALE GENOMIC DNA]</scope>
    <source>
        <strain evidence="2">54008</strain>
    </source>
</reference>
<name>X0I2K5_FUSOX</name>
<dbReference type="OrthoDB" id="5091307at2759"/>
<dbReference type="EMBL" id="KK033190">
    <property type="protein sequence ID" value="EXL78326.1"/>
    <property type="molecule type" value="Genomic_DNA"/>
</dbReference>
<proteinExistence type="predicted"/>
<feature type="compositionally biased region" description="Polar residues" evidence="1">
    <location>
        <begin position="1"/>
        <end position="24"/>
    </location>
</feature>
<evidence type="ECO:0000256" key="1">
    <source>
        <dbReference type="SAM" id="MobiDB-lite"/>
    </source>
</evidence>
<protein>
    <submittedName>
        <fullName evidence="2">Uncharacterized protein</fullName>
    </submittedName>
</protein>
<reference evidence="2" key="2">
    <citation type="submission" date="2014-03" db="EMBL/GenBank/DDBJ databases">
        <title>The Genome Annotation of Fusarium oxysporum PHW808.</title>
        <authorList>
            <consortium name="The Broad Institute Genomics Platform"/>
            <person name="Ma L.-J."/>
            <person name="Corby-Kistler H."/>
            <person name="Broz K."/>
            <person name="Gale L.R."/>
            <person name="Jonkers W."/>
            <person name="O'Donnell K."/>
            <person name="Ploetz R."/>
            <person name="Steinberg C."/>
            <person name="Schwartz D.C."/>
            <person name="VanEtten H."/>
            <person name="Zhou S."/>
            <person name="Young S.K."/>
            <person name="Zeng Q."/>
            <person name="Gargeya S."/>
            <person name="Fitzgerald M."/>
            <person name="Abouelleil A."/>
            <person name="Alvarado L."/>
            <person name="Chapman S.B."/>
            <person name="Gainer-Dewar J."/>
            <person name="Goldberg J."/>
            <person name="Griggs A."/>
            <person name="Gujja S."/>
            <person name="Hansen M."/>
            <person name="Howarth C."/>
            <person name="Imamovic A."/>
            <person name="Ireland A."/>
            <person name="Larimer J."/>
            <person name="McCowan C."/>
            <person name="Murphy C."/>
            <person name="Pearson M."/>
            <person name="Poon T.W."/>
            <person name="Priest M."/>
            <person name="Roberts A."/>
            <person name="Saif S."/>
            <person name="Shea T."/>
            <person name="Sykes S."/>
            <person name="Wortman J."/>
            <person name="Nusbaum C."/>
            <person name="Birren B."/>
        </authorList>
    </citation>
    <scope>NUCLEOTIDE SEQUENCE</scope>
    <source>
        <strain evidence="2">54008</strain>
    </source>
</reference>